<protein>
    <submittedName>
        <fullName evidence="6">SSPO protein</fullName>
    </submittedName>
</protein>
<keyword evidence="2" id="KW-1015">Disulfide bond</keyword>
<evidence type="ECO:0000256" key="4">
    <source>
        <dbReference type="SAM" id="Phobius"/>
    </source>
</evidence>
<evidence type="ECO:0000313" key="7">
    <source>
        <dbReference type="Proteomes" id="UP000604046"/>
    </source>
</evidence>
<proteinExistence type="predicted"/>
<dbReference type="OrthoDB" id="446173at2759"/>
<dbReference type="Gene3D" id="2.20.100.10">
    <property type="entry name" value="Thrombospondin type-1 (TSP1) repeat"/>
    <property type="match status" value="20"/>
</dbReference>
<keyword evidence="7" id="KW-1185">Reference proteome</keyword>
<feature type="domain" description="Spondin-like TSP1" evidence="5">
    <location>
        <begin position="146"/>
        <end position="198"/>
    </location>
</feature>
<dbReference type="SMART" id="SM00209">
    <property type="entry name" value="TSP1"/>
    <property type="match status" value="21"/>
</dbReference>
<feature type="domain" description="Spondin-like TSP1" evidence="5">
    <location>
        <begin position="35"/>
        <end position="87"/>
    </location>
</feature>
<dbReference type="PROSITE" id="PS50092">
    <property type="entry name" value="TSP1"/>
    <property type="match status" value="20"/>
</dbReference>
<organism evidence="6 7">
    <name type="scientific">Symbiodinium natans</name>
    <dbReference type="NCBI Taxonomy" id="878477"/>
    <lineage>
        <taxon>Eukaryota</taxon>
        <taxon>Sar</taxon>
        <taxon>Alveolata</taxon>
        <taxon>Dinophyceae</taxon>
        <taxon>Suessiales</taxon>
        <taxon>Symbiodiniaceae</taxon>
        <taxon>Symbiodinium</taxon>
    </lineage>
</organism>
<dbReference type="EMBL" id="CAJNDS010002152">
    <property type="protein sequence ID" value="CAE7353133.1"/>
    <property type="molecule type" value="Genomic_DNA"/>
</dbReference>
<keyword evidence="4" id="KW-0472">Membrane</keyword>
<dbReference type="SUPFAM" id="SSF82895">
    <property type="entry name" value="TSP-1 type 1 repeat"/>
    <property type="match status" value="20"/>
</dbReference>
<evidence type="ECO:0000256" key="2">
    <source>
        <dbReference type="ARBA" id="ARBA00023157"/>
    </source>
</evidence>
<dbReference type="InterPro" id="IPR000884">
    <property type="entry name" value="TSP1_rpt"/>
</dbReference>
<dbReference type="Proteomes" id="UP000604046">
    <property type="component" value="Unassembled WGS sequence"/>
</dbReference>
<dbReference type="Pfam" id="PF19028">
    <property type="entry name" value="TSP1_spondin"/>
    <property type="match status" value="8"/>
</dbReference>
<dbReference type="InterPro" id="IPR051418">
    <property type="entry name" value="Spondin/Thrombospondin_T1"/>
</dbReference>
<dbReference type="PANTHER" id="PTHR11311:SF15">
    <property type="entry name" value="SPONDIN-2"/>
    <property type="match status" value="1"/>
</dbReference>
<reference evidence="6" key="1">
    <citation type="submission" date="2021-02" db="EMBL/GenBank/DDBJ databases">
        <authorList>
            <person name="Dougan E. K."/>
            <person name="Rhodes N."/>
            <person name="Thang M."/>
            <person name="Chan C."/>
        </authorList>
    </citation>
    <scope>NUCLEOTIDE SEQUENCE</scope>
</reference>
<feature type="domain" description="Spondin-like TSP1" evidence="5">
    <location>
        <begin position="975"/>
        <end position="1028"/>
    </location>
</feature>
<dbReference type="InterPro" id="IPR044004">
    <property type="entry name" value="TSP1_spondin_dom"/>
</dbReference>
<dbReference type="InterPro" id="IPR036383">
    <property type="entry name" value="TSP1_rpt_sf"/>
</dbReference>
<keyword evidence="1" id="KW-0732">Signal</keyword>
<evidence type="ECO:0000313" key="6">
    <source>
        <dbReference type="EMBL" id="CAE7353133.1"/>
    </source>
</evidence>
<keyword evidence="4" id="KW-1133">Transmembrane helix</keyword>
<evidence type="ECO:0000259" key="5">
    <source>
        <dbReference type="Pfam" id="PF19028"/>
    </source>
</evidence>
<keyword evidence="3" id="KW-0325">Glycoprotein</keyword>
<feature type="domain" description="Spondin-like TSP1" evidence="5">
    <location>
        <begin position="1160"/>
        <end position="1212"/>
    </location>
</feature>
<dbReference type="PANTHER" id="PTHR11311">
    <property type="entry name" value="SPONDIN"/>
    <property type="match status" value="1"/>
</dbReference>
<feature type="domain" description="Spondin-like TSP1" evidence="5">
    <location>
        <begin position="747"/>
        <end position="797"/>
    </location>
</feature>
<dbReference type="Pfam" id="PF00090">
    <property type="entry name" value="TSP_1"/>
    <property type="match status" value="12"/>
</dbReference>
<comment type="caution">
    <text evidence="6">The sequence shown here is derived from an EMBL/GenBank/DDBJ whole genome shotgun (WGS) entry which is preliminary data.</text>
</comment>
<feature type="domain" description="Spondin-like TSP1" evidence="5">
    <location>
        <begin position="448"/>
        <end position="500"/>
    </location>
</feature>
<keyword evidence="4" id="KW-0812">Transmembrane</keyword>
<feature type="domain" description="Spondin-like TSP1" evidence="5">
    <location>
        <begin position="206"/>
        <end position="258"/>
    </location>
</feature>
<gene>
    <name evidence="6" type="primary">SSPO</name>
    <name evidence="6" type="ORF">SNAT2548_LOCUS18660</name>
</gene>
<accession>A0A812PB11</accession>
<evidence type="ECO:0000256" key="3">
    <source>
        <dbReference type="ARBA" id="ARBA00023180"/>
    </source>
</evidence>
<name>A0A812PB11_9DINO</name>
<feature type="transmembrane region" description="Helical" evidence="4">
    <location>
        <begin position="1344"/>
        <end position="1365"/>
    </location>
</feature>
<sequence length="1383" mass="153566">MRIRTIAQNPQEGGKQCRGGLKETKPCGGPKDTNCHVGDWHEWTSCSVQCGIGRHTRMRYIDVEARRGGETCELDLLETATCDAGNCAGSLDCVVSKWTEWSMCDETYIQKYRRREVTTEPTGNGKLCDYSLKETKGCVKPKKQDCVLAEWRPWSTCTASCDGGQRYRDRNVLQPPRRGGSCPTVQLRETASCGVTSCNPQGPADCALTDWAKWSECSATCGSGSRTRMRKVDRFATNGAKPCDGALQEVGQCTREECQVVDCRWSDWEQWSTCSVSCDGGTKVRSRNIAVSPKGGAACEARDKVEVAPCGTQHCGEGCRDGLWGEWREWTPCSGSCNDAFRMRRRNIAVHPNYCGNATVGPREEFEVCSHLEPCVADVDCVLSHWTAWTKCSCHCFGMRTRSRYIERFPSGNGETCFNESLKEIEPCNPGPTEVTPADCSNVKQVNCKLFTWQEWSQCSVTCGGGQRSRVREVEQPSMGGGRACNSALLETVGCRTQRCETHHCQDCVWGAWSSWGDCPPCGGQRYRHRNINIMPNFCGRRCEMRAAKEVSDCLPMPTCERKLYCGWNEWTAPQCLESCGKATSMITRSLGLHVTKPLEENLLFEVNGTANCSGTQVNQTVCPYTRPCEDCIPIPCIFSPWSDWQEATCEGLCTRSRIVQDVNNECGPPCNGPLETTKRCAADCLSPRDCQVTQWSEWSGCSDPGQAAGQRYRSREIEFTPRNGGKPCTGVLDETVGCHQMVPQPCLFSSWEDWTPCTATCGDGWRTRKRQIEVHAHRGGMTCDGNLKEIDKCTQEGPACEAGTAVDCALGDWGIWSTCDMHNMRFRDKSITQDAANGGQACVGEITQGQTCGMIPIDCKLSTWAEWGPCDRTCGHAQTRRQRQIEQFAKNGGVDCPGSLMETQGCILEECPVWNAEVSDWTPWTECTMTCGPGEQTRSRSILKERTYGGRGFEGFLGEARACHVTAVCPRSDCEWDAWEEWRPCSCSCGGGSQQRKRFVKTMPHMGGERCPPSDKVELRPCNTHSCAESCQDGKWGEWSSWAECSKSCGGGTTFRIRKIIREADACGAPAVGFSHETGFCNMDRSCTPSVNCQFTHWSEWTTCSATCDGIRRRERSVESFGQGAGLWCIGGLKEVEPCNPAPGQEGPEECFGGNPVDCQRSDWTHWSMCSKSCGGGESLRSREILTHPKFGGETCDGPLEELRECSRHPCGISELKPVDCTFGSWESWGLCNKCSGERTRIRKILDFPRNGGKECQPKELMEIGECPRRCTGQKFCEWLSWGEWSECTAECGKGGKRRRRRYLTLTEQAKSELPSYVSNVMMHYEKVRVRAQELESREIVDIFGSFMAGCFSLSMVVLGVRLLGRIRSRRGAQVAYTAVEA</sequence>
<feature type="domain" description="Spondin-like TSP1" evidence="5">
    <location>
        <begin position="860"/>
        <end position="912"/>
    </location>
</feature>
<evidence type="ECO:0000256" key="1">
    <source>
        <dbReference type="ARBA" id="ARBA00022729"/>
    </source>
</evidence>